<name>A0ABD2YIZ7_9GENT</name>
<dbReference type="EMBL" id="JBJUIK010000013">
    <property type="protein sequence ID" value="KAL3506302.1"/>
    <property type="molecule type" value="Genomic_DNA"/>
</dbReference>
<proteinExistence type="predicted"/>
<reference evidence="1 2" key="1">
    <citation type="submission" date="2024-11" db="EMBL/GenBank/DDBJ databases">
        <title>A near-complete genome assembly of Cinchona calisaya.</title>
        <authorList>
            <person name="Lian D.C."/>
            <person name="Zhao X.W."/>
            <person name="Wei L."/>
        </authorList>
    </citation>
    <scope>NUCLEOTIDE SEQUENCE [LARGE SCALE GENOMIC DNA]</scope>
    <source>
        <tissue evidence="1">Nenye</tissue>
    </source>
</reference>
<evidence type="ECO:0000313" key="1">
    <source>
        <dbReference type="EMBL" id="KAL3506302.1"/>
    </source>
</evidence>
<sequence>MEIHCGLDSKIDEIADLTDLANLRVLVGKVAFSATQRVEHRRVDKEAMPRISCLMIWGCRKLQMFPDGLKYALSLEELLIFEMPGEFCDRIEGIDVQVKAFELWMIHKQQKLHFG</sequence>
<evidence type="ECO:0000313" key="2">
    <source>
        <dbReference type="Proteomes" id="UP001630127"/>
    </source>
</evidence>
<dbReference type="AlphaFoldDB" id="A0ABD2YIZ7"/>
<accession>A0ABD2YIZ7</accession>
<dbReference type="Proteomes" id="UP001630127">
    <property type="component" value="Unassembled WGS sequence"/>
</dbReference>
<protein>
    <submittedName>
        <fullName evidence="1">Uncharacterized protein</fullName>
    </submittedName>
</protein>
<organism evidence="1 2">
    <name type="scientific">Cinchona calisaya</name>
    <dbReference type="NCBI Taxonomy" id="153742"/>
    <lineage>
        <taxon>Eukaryota</taxon>
        <taxon>Viridiplantae</taxon>
        <taxon>Streptophyta</taxon>
        <taxon>Embryophyta</taxon>
        <taxon>Tracheophyta</taxon>
        <taxon>Spermatophyta</taxon>
        <taxon>Magnoliopsida</taxon>
        <taxon>eudicotyledons</taxon>
        <taxon>Gunneridae</taxon>
        <taxon>Pentapetalae</taxon>
        <taxon>asterids</taxon>
        <taxon>lamiids</taxon>
        <taxon>Gentianales</taxon>
        <taxon>Rubiaceae</taxon>
        <taxon>Cinchonoideae</taxon>
        <taxon>Cinchoneae</taxon>
        <taxon>Cinchona</taxon>
    </lineage>
</organism>
<comment type="caution">
    <text evidence="1">The sequence shown here is derived from an EMBL/GenBank/DDBJ whole genome shotgun (WGS) entry which is preliminary data.</text>
</comment>
<keyword evidence="2" id="KW-1185">Reference proteome</keyword>
<gene>
    <name evidence="1" type="ORF">ACH5RR_031684</name>
</gene>